<evidence type="ECO:0000256" key="2">
    <source>
        <dbReference type="ARBA" id="ARBA00007717"/>
    </source>
</evidence>
<dbReference type="STRING" id="400682.A0A1X7U8C4"/>
<dbReference type="EnsemblMetazoa" id="XM_020000177.1">
    <property type="protein sequence ID" value="XP_019855736.1"/>
    <property type="gene ID" value="LOC100635701"/>
</dbReference>
<evidence type="ECO:0000259" key="12">
    <source>
        <dbReference type="Pfam" id="PF18266"/>
    </source>
</evidence>
<evidence type="ECO:0000313" key="13">
    <source>
        <dbReference type="EnsemblMetazoa" id="Aqu2.1.23744_001"/>
    </source>
</evidence>
<name>A0A1X7U8C4_AMPQE</name>
<dbReference type="InParanoid" id="A0A1X7U8C4"/>
<evidence type="ECO:0000256" key="5">
    <source>
        <dbReference type="ARBA" id="ARBA00022729"/>
    </source>
</evidence>
<dbReference type="GO" id="GO:0016485">
    <property type="term" value="P:protein processing"/>
    <property type="evidence" value="ECO:0007669"/>
    <property type="project" value="InterPro"/>
</dbReference>
<dbReference type="GO" id="GO:0007219">
    <property type="term" value="P:Notch signaling pathway"/>
    <property type="evidence" value="ECO:0007669"/>
    <property type="project" value="UniProtKB-KW"/>
</dbReference>
<dbReference type="InterPro" id="IPR008710">
    <property type="entry name" value="Nicastrin"/>
</dbReference>
<evidence type="ECO:0000256" key="8">
    <source>
        <dbReference type="ARBA" id="ARBA00023136"/>
    </source>
</evidence>
<dbReference type="EnsemblMetazoa" id="Aqu2.1.23744_001">
    <property type="protein sequence ID" value="Aqu2.1.23744_001"/>
    <property type="gene ID" value="Aqu2.1.23744"/>
</dbReference>
<sequence length="684" mass="76421">MRLSFPLTFSLLFLVSLTAGLETVYQKIYTEISGIVPCFRLTNATSQIGCSATPRNVSGRVWFIDTQSSLDYLISSYHYYKPYIVVLEPELFTSSNVLQLYNSDVVNGIIIRYIQENATIPSDILNFSPAKPCPNNGFGSSQCRNWNNGTSLNFVNFDKFAIFAITSNESYNSLYECYRDNNLPLNGAPFYENNRADYPLCTAELMADMQSVGSTPECFQRGRIWTNLGTAPCDPLGDMNVWGTLFELRQEQNVIMIATKLDSSAFFPYLAYGANNEMAGIVTLLTIAKLLGDMKRNGSLINTTDSIMFTFFQGESYDYIGSSRMVYDMINNEFPYSYDSSKQQPPRFGLPKIKAFIELSQVGIQTERETTSPVYYLHHNDQQSLVSALQNGADQYNVSFQSSSSSLPLPPASAQMFLRENQSVPVVIVTDFDQQYNNKFFGSRYDILDNLIGPDGILDSSHPLVLQLANLAGSIARAALTLSGPNPLTASLPEPDTELIVQLLHCFLQNSDCDFFKGLFSSNVEDVLLPKPMYRYVTVNTVTNTETYVAYQLLSNFTGESIPYTGCGSNCTTPDNIETYYLLNQSNCACTKAYTHMHTATSPAFIDGNYSSDYYSTWAESRWTSTAMRIYIVNSYFVEMWILIAGILLTGILTAVSFQCYRKAKNIFAISASSLNGKTIHPVN</sequence>
<keyword evidence="9" id="KW-0325">Glycoprotein</keyword>
<keyword evidence="14" id="KW-1185">Reference proteome</keyword>
<dbReference type="InterPro" id="IPR041084">
    <property type="entry name" value="Ncstrn_small"/>
</dbReference>
<feature type="signal peptide" evidence="11">
    <location>
        <begin position="1"/>
        <end position="20"/>
    </location>
</feature>
<dbReference type="GO" id="GO:0005886">
    <property type="term" value="C:plasma membrane"/>
    <property type="evidence" value="ECO:0007669"/>
    <property type="project" value="UniProtKB-ARBA"/>
</dbReference>
<evidence type="ECO:0000256" key="7">
    <source>
        <dbReference type="ARBA" id="ARBA00022989"/>
    </source>
</evidence>
<feature type="domain" description="Nicastrin small lobe" evidence="12">
    <location>
        <begin position="37"/>
        <end position="210"/>
    </location>
</feature>
<comment type="similarity">
    <text evidence="2">Belongs to the nicastrin family.</text>
</comment>
<dbReference type="KEGG" id="aqu:100635701"/>
<keyword evidence="8 10" id="KW-0472">Membrane</keyword>
<feature type="transmembrane region" description="Helical" evidence="10">
    <location>
        <begin position="640"/>
        <end position="661"/>
    </location>
</feature>
<dbReference type="AlphaFoldDB" id="A0A1X7U8C4"/>
<dbReference type="PANTHER" id="PTHR21092:SF0">
    <property type="entry name" value="NICASTRIN"/>
    <property type="match status" value="1"/>
</dbReference>
<dbReference type="eggNOG" id="KOG2657">
    <property type="taxonomic scope" value="Eukaryota"/>
</dbReference>
<dbReference type="Pfam" id="PF18266">
    <property type="entry name" value="Ncstrn_small"/>
    <property type="match status" value="1"/>
</dbReference>
<evidence type="ECO:0000256" key="11">
    <source>
        <dbReference type="SAM" id="SignalP"/>
    </source>
</evidence>
<gene>
    <name evidence="13" type="primary">100635701</name>
</gene>
<protein>
    <recommendedName>
        <fullName evidence="3">Nicastrin</fullName>
    </recommendedName>
</protein>
<dbReference type="OrthoDB" id="755951at2759"/>
<evidence type="ECO:0000256" key="3">
    <source>
        <dbReference type="ARBA" id="ARBA00015303"/>
    </source>
</evidence>
<evidence type="ECO:0000256" key="4">
    <source>
        <dbReference type="ARBA" id="ARBA00022692"/>
    </source>
</evidence>
<keyword evidence="7 10" id="KW-1133">Transmembrane helix</keyword>
<dbReference type="PANTHER" id="PTHR21092">
    <property type="entry name" value="NICASTRIN"/>
    <property type="match status" value="1"/>
</dbReference>
<dbReference type="Proteomes" id="UP000007879">
    <property type="component" value="Unassembled WGS sequence"/>
</dbReference>
<feature type="chain" id="PRO_5010858678" description="Nicastrin" evidence="11">
    <location>
        <begin position="21"/>
        <end position="684"/>
    </location>
</feature>
<dbReference type="eggNOG" id="KOG1276">
    <property type="taxonomic scope" value="Eukaryota"/>
</dbReference>
<evidence type="ECO:0000313" key="14">
    <source>
        <dbReference type="Proteomes" id="UP000007879"/>
    </source>
</evidence>
<evidence type="ECO:0000256" key="6">
    <source>
        <dbReference type="ARBA" id="ARBA00022976"/>
    </source>
</evidence>
<reference evidence="14" key="1">
    <citation type="journal article" date="2010" name="Nature">
        <title>The Amphimedon queenslandica genome and the evolution of animal complexity.</title>
        <authorList>
            <person name="Srivastava M."/>
            <person name="Simakov O."/>
            <person name="Chapman J."/>
            <person name="Fahey B."/>
            <person name="Gauthier M.E."/>
            <person name="Mitros T."/>
            <person name="Richards G.S."/>
            <person name="Conaco C."/>
            <person name="Dacre M."/>
            <person name="Hellsten U."/>
            <person name="Larroux C."/>
            <person name="Putnam N.H."/>
            <person name="Stanke M."/>
            <person name="Adamska M."/>
            <person name="Darling A."/>
            <person name="Degnan S.M."/>
            <person name="Oakley T.H."/>
            <person name="Plachetzki D.C."/>
            <person name="Zhai Y."/>
            <person name="Adamski M."/>
            <person name="Calcino A."/>
            <person name="Cummins S.F."/>
            <person name="Goodstein D.M."/>
            <person name="Harris C."/>
            <person name="Jackson D.J."/>
            <person name="Leys S.P."/>
            <person name="Shu S."/>
            <person name="Woodcroft B.J."/>
            <person name="Vervoort M."/>
            <person name="Kosik K.S."/>
            <person name="Manning G."/>
            <person name="Degnan B.M."/>
            <person name="Rokhsar D.S."/>
        </authorList>
    </citation>
    <scope>NUCLEOTIDE SEQUENCE [LARGE SCALE GENOMIC DNA]</scope>
</reference>
<keyword evidence="6" id="KW-0914">Notch signaling pathway</keyword>
<proteinExistence type="inferred from homology"/>
<accession>A0A1X7U8C4</accession>
<reference evidence="13" key="2">
    <citation type="submission" date="2017-05" db="UniProtKB">
        <authorList>
            <consortium name="EnsemblMetazoa"/>
        </authorList>
    </citation>
    <scope>IDENTIFICATION</scope>
</reference>
<keyword evidence="5 11" id="KW-0732">Signal</keyword>
<evidence type="ECO:0000256" key="10">
    <source>
        <dbReference type="SAM" id="Phobius"/>
    </source>
</evidence>
<comment type="subcellular location">
    <subcellularLocation>
        <location evidence="1">Membrane</location>
        <topology evidence="1">Single-pass type I membrane protein</topology>
    </subcellularLocation>
</comment>
<dbReference type="Pfam" id="PF05450">
    <property type="entry name" value="Nicastrin"/>
    <property type="match status" value="1"/>
</dbReference>
<organism evidence="13">
    <name type="scientific">Amphimedon queenslandica</name>
    <name type="common">Sponge</name>
    <dbReference type="NCBI Taxonomy" id="400682"/>
    <lineage>
        <taxon>Eukaryota</taxon>
        <taxon>Metazoa</taxon>
        <taxon>Porifera</taxon>
        <taxon>Demospongiae</taxon>
        <taxon>Heteroscleromorpha</taxon>
        <taxon>Haplosclerida</taxon>
        <taxon>Niphatidae</taxon>
        <taxon>Amphimedon</taxon>
    </lineage>
</organism>
<dbReference type="Gene3D" id="3.40.630.10">
    <property type="entry name" value="Zn peptidases"/>
    <property type="match status" value="1"/>
</dbReference>
<evidence type="ECO:0000256" key="9">
    <source>
        <dbReference type="ARBA" id="ARBA00023180"/>
    </source>
</evidence>
<evidence type="ECO:0000256" key="1">
    <source>
        <dbReference type="ARBA" id="ARBA00004479"/>
    </source>
</evidence>
<keyword evidence="4 10" id="KW-0812">Transmembrane</keyword>
<dbReference type="SUPFAM" id="SSF53187">
    <property type="entry name" value="Zn-dependent exopeptidases"/>
    <property type="match status" value="1"/>
</dbReference>